<name>A0A0F9UKN3_9ZZZZ</name>
<gene>
    <name evidence="1" type="ORF">LCGC14_0595170</name>
</gene>
<comment type="caution">
    <text evidence="1">The sequence shown here is derived from an EMBL/GenBank/DDBJ whole genome shotgun (WGS) entry which is preliminary data.</text>
</comment>
<reference evidence="1" key="1">
    <citation type="journal article" date="2015" name="Nature">
        <title>Complex archaea that bridge the gap between prokaryotes and eukaryotes.</title>
        <authorList>
            <person name="Spang A."/>
            <person name="Saw J.H."/>
            <person name="Jorgensen S.L."/>
            <person name="Zaremba-Niedzwiedzka K."/>
            <person name="Martijn J."/>
            <person name="Lind A.E."/>
            <person name="van Eijk R."/>
            <person name="Schleper C."/>
            <person name="Guy L."/>
            <person name="Ettema T.J."/>
        </authorList>
    </citation>
    <scope>NUCLEOTIDE SEQUENCE</scope>
</reference>
<dbReference type="EMBL" id="LAZR01000940">
    <property type="protein sequence ID" value="KKN54168.1"/>
    <property type="molecule type" value="Genomic_DNA"/>
</dbReference>
<proteinExistence type="predicted"/>
<protein>
    <submittedName>
        <fullName evidence="1">Uncharacterized protein</fullName>
    </submittedName>
</protein>
<organism evidence="1">
    <name type="scientific">marine sediment metagenome</name>
    <dbReference type="NCBI Taxonomy" id="412755"/>
    <lineage>
        <taxon>unclassified sequences</taxon>
        <taxon>metagenomes</taxon>
        <taxon>ecological metagenomes</taxon>
    </lineage>
</organism>
<sequence length="164" mass="17065">MTRIDPSPTVVSSDVSLGGRVMVSSDLLASLVVNAVAANVALPDVVVPASLIPTGTAIQRVICAMSWRKSVDSSSLANAVNVAQAVQVRDDSPSAFVDAINLPDNSLAHAADGIEGGFMLVGDNDVKATVDGADTYNFQWTLADVDGASLTFYDVQTHIIIDYA</sequence>
<evidence type="ECO:0000313" key="1">
    <source>
        <dbReference type="EMBL" id="KKN54168.1"/>
    </source>
</evidence>
<dbReference type="AlphaFoldDB" id="A0A0F9UKN3"/>
<accession>A0A0F9UKN3</accession>